<reference evidence="3 4" key="1">
    <citation type="journal article" date="2012" name="PLoS ONE">
        <title>Genome sequence and transcriptome analysis of the radioresistant bacterium Deinococcus gobiensis: insights into the extreme environmental adaptations.</title>
        <authorList>
            <person name="Yuan M."/>
            <person name="Chen M."/>
            <person name="Zhang W."/>
            <person name="Lu W."/>
            <person name="Wang J."/>
            <person name="Yang M."/>
            <person name="Zhao P."/>
            <person name="Tang R."/>
            <person name="Li X."/>
            <person name="Hao Y."/>
            <person name="Zhou Z."/>
            <person name="Zhan Y."/>
            <person name="Yu H."/>
            <person name="Teng C."/>
            <person name="Yan Y."/>
            <person name="Ping S."/>
            <person name="Wang Y."/>
            <person name="Lin M."/>
        </authorList>
    </citation>
    <scope>NUCLEOTIDE SEQUENCE [LARGE SCALE GENOMIC DNA]</scope>
    <source>
        <strain evidence="3 4">I-0</strain>
    </source>
</reference>
<dbReference type="PANTHER" id="PTHR43464">
    <property type="entry name" value="METHYLTRANSFERASE"/>
    <property type="match status" value="1"/>
</dbReference>
<protein>
    <submittedName>
        <fullName evidence="3">N-methyl-transferase-related protein</fullName>
    </submittedName>
</protein>
<keyword evidence="3" id="KW-0808">Transferase</keyword>
<dbReference type="Proteomes" id="UP000007575">
    <property type="component" value="Chromosome"/>
</dbReference>
<proteinExistence type="predicted"/>
<dbReference type="Gene3D" id="3.40.50.150">
    <property type="entry name" value="Vaccinia Virus protein VP39"/>
    <property type="match status" value="1"/>
</dbReference>
<dbReference type="PANTHER" id="PTHR43464:SF83">
    <property type="entry name" value="MALONYL-[ACYL-CARRIER PROTEIN] O-METHYLTRANSFERASE"/>
    <property type="match status" value="1"/>
</dbReference>
<dbReference type="STRING" id="745776.DGo_CA1409"/>
<name>H8GTK8_DEIGI</name>
<feature type="region of interest" description="Disordered" evidence="1">
    <location>
        <begin position="215"/>
        <end position="387"/>
    </location>
</feature>
<dbReference type="InterPro" id="IPR029063">
    <property type="entry name" value="SAM-dependent_MTases_sf"/>
</dbReference>
<dbReference type="CDD" id="cd02440">
    <property type="entry name" value="AdoMet_MTases"/>
    <property type="match status" value="1"/>
</dbReference>
<evidence type="ECO:0000256" key="1">
    <source>
        <dbReference type="SAM" id="MobiDB-lite"/>
    </source>
</evidence>
<dbReference type="HOGENOM" id="CLU_413728_0_0_0"/>
<dbReference type="eggNOG" id="COG2890">
    <property type="taxonomic scope" value="Bacteria"/>
</dbReference>
<dbReference type="KEGG" id="dgo:DGo_CA1409"/>
<dbReference type="Pfam" id="PF13649">
    <property type="entry name" value="Methyltransf_25"/>
    <property type="match status" value="1"/>
</dbReference>
<dbReference type="EMBL" id="CP002191">
    <property type="protein sequence ID" value="AFD25336.1"/>
    <property type="molecule type" value="Genomic_DNA"/>
</dbReference>
<evidence type="ECO:0000313" key="3">
    <source>
        <dbReference type="EMBL" id="AFD25336.1"/>
    </source>
</evidence>
<evidence type="ECO:0000259" key="2">
    <source>
        <dbReference type="Pfam" id="PF13649"/>
    </source>
</evidence>
<dbReference type="AlphaFoldDB" id="H8GTK8"/>
<organism evidence="3 4">
    <name type="scientific">Deinococcus gobiensis (strain DSM 21396 / JCM 16679 / CGMCC 1.7299 / I-0)</name>
    <dbReference type="NCBI Taxonomy" id="745776"/>
    <lineage>
        <taxon>Bacteria</taxon>
        <taxon>Thermotogati</taxon>
        <taxon>Deinococcota</taxon>
        <taxon>Deinococci</taxon>
        <taxon>Deinococcales</taxon>
        <taxon>Deinococcaceae</taxon>
        <taxon>Deinococcus</taxon>
    </lineage>
</organism>
<dbReference type="InterPro" id="IPR041698">
    <property type="entry name" value="Methyltransf_25"/>
</dbReference>
<dbReference type="SUPFAM" id="SSF53335">
    <property type="entry name" value="S-adenosyl-L-methionine-dependent methyltransferases"/>
    <property type="match status" value="1"/>
</dbReference>
<feature type="domain" description="Methyltransferase" evidence="2">
    <location>
        <begin position="458"/>
        <end position="550"/>
    </location>
</feature>
<dbReference type="PATRIC" id="fig|745776.4.peg.1449"/>
<feature type="compositionally biased region" description="Basic and acidic residues" evidence="1">
    <location>
        <begin position="334"/>
        <end position="353"/>
    </location>
</feature>
<dbReference type="GO" id="GO:0008168">
    <property type="term" value="F:methyltransferase activity"/>
    <property type="evidence" value="ECO:0007669"/>
    <property type="project" value="TreeGrafter"/>
</dbReference>
<gene>
    <name evidence="3" type="ordered locus">DGo_CA1409</name>
</gene>
<feature type="compositionally biased region" description="Basic and acidic residues" evidence="1">
    <location>
        <begin position="310"/>
        <end position="319"/>
    </location>
</feature>
<sequence>MGRKVEHRAAPGTGPRLLPAGSELEVALFFPEFLLQEPLVGQEIVAPRPQRPPQDVLRGVEQQVELLAQEVAPRLAVLDGPAGRQGGGQPQVGLHGAGGVLLAHGPGEVGRLAALLPHTLEVGERLPGAQVQCRELRAGLAGQPLVMQIRRERIGRIGRRWGRGGRLLLLAAALPAGFPARLVAFPAAAGSAGLHPLAFVPAQVGQRLGLGVAGQGRAAHEASSQRLRHGSARPVPGQGRQGGREEPYRRHDEQGKDQPGGPGRHEGQPGDQGGDQGGPAPEPARPERLRTEVAQQHPGGRMHGPVGPQEGRHQHREGSQDQGPGITAQRRKEHPAVKGQGEDGQKADHERSGVGRKRRRIRQVYALDPAGVAGRETGEGKPAQTGRRRATLWAFCPPAAPAPPFAHFRSGGSTMPHWADTFYDFQERHTGWYNAPVHASHHRRAEQLRATHGGTRLLELGSGGGQFAVAAALAGYEVTALDLRPGGAAHALTLAAQHGVALEAVTGDFYAFNPSGAFDLIVSWDGFGIGTDADQRRLLRRLPGWLAPGGRALIEVYMPLYWARHAGYTREWSTPTRLVQTYGFDAETSRLTDTYAVGDEPPQTQSLRCYAPADFRLLLEGTGLTLLDIRPGGTWNPVTEIWSPEVPVAECMQWVAVLAGTSP</sequence>
<keyword evidence="4" id="KW-1185">Reference proteome</keyword>
<evidence type="ECO:0000313" key="4">
    <source>
        <dbReference type="Proteomes" id="UP000007575"/>
    </source>
</evidence>
<feature type="compositionally biased region" description="Basic and acidic residues" evidence="1">
    <location>
        <begin position="242"/>
        <end position="256"/>
    </location>
</feature>
<accession>H8GTK8</accession>